<evidence type="ECO:0000313" key="2">
    <source>
        <dbReference type="EMBL" id="CAG9582961.1"/>
    </source>
</evidence>
<accession>A0A8J2WAY9</accession>
<dbReference type="AlphaFoldDB" id="A0A8J2WAY9"/>
<proteinExistence type="predicted"/>
<comment type="caution">
    <text evidence="2">The sequence shown here is derived from an EMBL/GenBank/DDBJ whole genome shotgun (WGS) entry which is preliminary data.</text>
</comment>
<dbReference type="Proteomes" id="UP000789524">
    <property type="component" value="Unassembled WGS sequence"/>
</dbReference>
<feature type="region of interest" description="Disordered" evidence="1">
    <location>
        <begin position="32"/>
        <end position="57"/>
    </location>
</feature>
<evidence type="ECO:0000256" key="1">
    <source>
        <dbReference type="SAM" id="MobiDB-lite"/>
    </source>
</evidence>
<protein>
    <submittedName>
        <fullName evidence="2">(African queen) hypothetical protein</fullName>
    </submittedName>
</protein>
<gene>
    <name evidence="2" type="ORF">DCHRY22_LOCUS14449</name>
</gene>
<name>A0A8J2WAY9_9NEOP</name>
<keyword evidence="3" id="KW-1185">Reference proteome</keyword>
<reference evidence="2" key="1">
    <citation type="submission" date="2021-09" db="EMBL/GenBank/DDBJ databases">
        <authorList>
            <person name="Martin H S."/>
        </authorList>
    </citation>
    <scope>NUCLEOTIDE SEQUENCE</scope>
</reference>
<feature type="region of interest" description="Disordered" evidence="1">
    <location>
        <begin position="110"/>
        <end position="136"/>
    </location>
</feature>
<evidence type="ECO:0000313" key="3">
    <source>
        <dbReference type="Proteomes" id="UP000789524"/>
    </source>
</evidence>
<dbReference type="EMBL" id="CAKASE010000081">
    <property type="protein sequence ID" value="CAG9582961.1"/>
    <property type="molecule type" value="Genomic_DNA"/>
</dbReference>
<organism evidence="2 3">
    <name type="scientific">Danaus chrysippus</name>
    <name type="common">African queen</name>
    <dbReference type="NCBI Taxonomy" id="151541"/>
    <lineage>
        <taxon>Eukaryota</taxon>
        <taxon>Metazoa</taxon>
        <taxon>Ecdysozoa</taxon>
        <taxon>Arthropoda</taxon>
        <taxon>Hexapoda</taxon>
        <taxon>Insecta</taxon>
        <taxon>Pterygota</taxon>
        <taxon>Neoptera</taxon>
        <taxon>Endopterygota</taxon>
        <taxon>Lepidoptera</taxon>
        <taxon>Glossata</taxon>
        <taxon>Ditrysia</taxon>
        <taxon>Papilionoidea</taxon>
        <taxon>Nymphalidae</taxon>
        <taxon>Danainae</taxon>
        <taxon>Danaini</taxon>
        <taxon>Danaina</taxon>
        <taxon>Danaus</taxon>
        <taxon>Anosia</taxon>
    </lineage>
</organism>
<sequence length="136" mass="15788">MHLLESRLFQKIKVILGLIVAIRLLWPSQSQDLKPQTIPRPRPPSSTDYKRRHAPTRYEGISRSLSFLSGPDLLSLRRMHLLESRLFQKIKVILGLNVAIRLLWPSQSQDLKPQTIPRPRPPSSTDYKRRHAPSQQ</sequence>